<geneLocation type="plasmid" evidence="1 2">
    <name>unnamed</name>
</geneLocation>
<dbReference type="EMBL" id="CP068052">
    <property type="protein sequence ID" value="QQS98420.1"/>
    <property type="molecule type" value="Genomic_DNA"/>
</dbReference>
<gene>
    <name evidence="1" type="ORF">I6J18_00265</name>
</gene>
<evidence type="ECO:0000313" key="2">
    <source>
        <dbReference type="Proteomes" id="UP000595254"/>
    </source>
</evidence>
<dbReference type="AlphaFoldDB" id="A0A974RYH2"/>
<evidence type="ECO:0000313" key="1">
    <source>
        <dbReference type="EMBL" id="QQS98420.1"/>
    </source>
</evidence>
<protein>
    <submittedName>
        <fullName evidence="1">Uncharacterized protein</fullName>
    </submittedName>
</protein>
<sequence>MNKSEIINYLKSKIPDYSVEANVNKHILQYSVHVHPFITRGALHPFIKNLVNVLDKIEQALPDKNYAKTTIDRIASYNKDNFEQVIQTFSEITMLKRLVTVATPPATITFDPTAKKGGKNPEYRGLVKDIYFAIEVKTASLFNFTNARQTGLQITSRFKDEERDILNKGGKIVNSKALKVKDYLESADEKFEQYRQKEEYKDDFRLLCIFWDDYINEPLSALANPESGLLTENTFYKDSRFENVDGVIVIRHLHQFFRMLRYGEMVHYGQEGVHDAFDYVNPVVDSLYFQNPLGRRLPGEYLTLFQVSLYLEDDFHVAEYNPTDFVDWRSMISVTGMYKLPEEVRKKVLSYFLGRLSSNVKIPYEDIAFYGNISIDKIYVSLQEEDHDEKIFEEKFFSRIESSLNLSKGAANNPQTLKAVEMETRRRSFNNNFCMNAYVKNCLTPKEEDCPCGSTKSFETCCSVKLKYYDYTNYYDL</sequence>
<dbReference type="KEGG" id="ppsr:I6J18_00265"/>
<name>A0A974RYH2_PERPY</name>
<accession>A0A974RYH2</accession>
<keyword evidence="1" id="KW-0614">Plasmid</keyword>
<organism evidence="1 2">
    <name type="scientific">Peribacillus psychrosaccharolyticus</name>
    <name type="common">Bacillus psychrosaccharolyticus</name>
    <dbReference type="NCBI Taxonomy" id="1407"/>
    <lineage>
        <taxon>Bacteria</taxon>
        <taxon>Bacillati</taxon>
        <taxon>Bacillota</taxon>
        <taxon>Bacilli</taxon>
        <taxon>Bacillales</taxon>
        <taxon>Bacillaceae</taxon>
        <taxon>Peribacillus</taxon>
    </lineage>
</organism>
<dbReference type="RefSeq" id="WP_040375742.1">
    <property type="nucleotide sequence ID" value="NZ_CP068052.1"/>
</dbReference>
<proteinExistence type="predicted"/>
<reference evidence="1 2" key="1">
    <citation type="submission" date="2021-01" db="EMBL/GenBank/DDBJ databases">
        <title>FDA dAtabase for Regulatory Grade micrObial Sequences (FDA-ARGOS): Supporting development and validation of Infectious Disease Dx tests.</title>
        <authorList>
            <person name="Nelson B."/>
            <person name="Plummer A."/>
            <person name="Tallon L."/>
            <person name="Sadzewicz L."/>
            <person name="Zhao X."/>
            <person name="Boylan J."/>
            <person name="Ott S."/>
            <person name="Bowen H."/>
            <person name="Vavikolanu K."/>
            <person name="Mehta A."/>
            <person name="Aluvathingal J."/>
            <person name="Nadendla S."/>
            <person name="Myers T."/>
            <person name="Yan Y."/>
            <person name="Sichtig H."/>
        </authorList>
    </citation>
    <scope>NUCLEOTIDE SEQUENCE [LARGE SCALE GENOMIC DNA]</scope>
    <source>
        <strain evidence="1 2">FDAARGOS_1161</strain>
        <plasmid evidence="1 2">unnamed</plasmid>
    </source>
</reference>
<keyword evidence="2" id="KW-1185">Reference proteome</keyword>
<dbReference type="Proteomes" id="UP000595254">
    <property type="component" value="Plasmid unnamed"/>
</dbReference>